<evidence type="ECO:0000313" key="9">
    <source>
        <dbReference type="EMBL" id="GAA1742574.1"/>
    </source>
</evidence>
<accession>A0ABN2JXI6</accession>
<dbReference type="Proteomes" id="UP001500655">
    <property type="component" value="Unassembled WGS sequence"/>
</dbReference>
<dbReference type="EMBL" id="BAAALS010000004">
    <property type="protein sequence ID" value="GAA1742574.1"/>
    <property type="molecule type" value="Genomic_DNA"/>
</dbReference>
<dbReference type="SUPFAM" id="SSF158694">
    <property type="entry name" value="UraD-Like"/>
    <property type="match status" value="1"/>
</dbReference>
<dbReference type="InterPro" id="IPR036778">
    <property type="entry name" value="OHCU_decarboxylase_sf"/>
</dbReference>
<protein>
    <recommendedName>
        <fullName evidence="3">2-oxo-4-hydroxy-4-carboxy-5-ureidoimidazoline decarboxylase</fullName>
        <ecNumber evidence="3">4.1.1.97</ecNumber>
    </recommendedName>
</protein>
<organism evidence="9 10">
    <name type="scientific">Luedemannella helvata</name>
    <dbReference type="NCBI Taxonomy" id="349315"/>
    <lineage>
        <taxon>Bacteria</taxon>
        <taxon>Bacillati</taxon>
        <taxon>Actinomycetota</taxon>
        <taxon>Actinomycetes</taxon>
        <taxon>Micromonosporales</taxon>
        <taxon>Micromonosporaceae</taxon>
        <taxon>Luedemannella</taxon>
    </lineage>
</organism>
<dbReference type="Pfam" id="PF09349">
    <property type="entry name" value="OHCU_decarbox"/>
    <property type="match status" value="1"/>
</dbReference>
<evidence type="ECO:0000259" key="8">
    <source>
        <dbReference type="Pfam" id="PF09349"/>
    </source>
</evidence>
<evidence type="ECO:0000256" key="6">
    <source>
        <dbReference type="ARBA" id="ARBA00023239"/>
    </source>
</evidence>
<dbReference type="NCBIfam" id="TIGR03180">
    <property type="entry name" value="UraD_2"/>
    <property type="match status" value="1"/>
</dbReference>
<dbReference type="InterPro" id="IPR018020">
    <property type="entry name" value="OHCU_decarboxylase"/>
</dbReference>
<gene>
    <name evidence="9" type="primary">uraD</name>
    <name evidence="9" type="ORF">GCM10009681_11750</name>
</gene>
<comment type="caution">
    <text evidence="9">The sequence shown here is derived from an EMBL/GenBank/DDBJ whole genome shotgun (WGS) entry which is preliminary data.</text>
</comment>
<keyword evidence="5" id="KW-0210">Decarboxylase</keyword>
<evidence type="ECO:0000313" key="10">
    <source>
        <dbReference type="Proteomes" id="UP001500655"/>
    </source>
</evidence>
<dbReference type="EC" id="4.1.1.97" evidence="3"/>
<dbReference type="NCBIfam" id="NF010372">
    <property type="entry name" value="PRK13798.1"/>
    <property type="match status" value="1"/>
</dbReference>
<dbReference type="Gene3D" id="1.10.3330.10">
    <property type="entry name" value="Oxo-4-hydroxy-4-carboxy-5-ureidoimidazoline decarboxylase"/>
    <property type="match status" value="1"/>
</dbReference>
<comment type="catalytic activity">
    <reaction evidence="1">
        <text>5-hydroxy-2-oxo-4-ureido-2,5-dihydro-1H-imidazole-5-carboxylate + H(+) = (S)-allantoin + CO2</text>
        <dbReference type="Rhea" id="RHEA:26301"/>
        <dbReference type="ChEBI" id="CHEBI:15378"/>
        <dbReference type="ChEBI" id="CHEBI:15678"/>
        <dbReference type="ChEBI" id="CHEBI:16526"/>
        <dbReference type="ChEBI" id="CHEBI:58639"/>
        <dbReference type="EC" id="4.1.1.97"/>
    </reaction>
</comment>
<dbReference type="InterPro" id="IPR017595">
    <property type="entry name" value="OHCU_decarboxylase-2"/>
</dbReference>
<proteinExistence type="predicted"/>
<dbReference type="RefSeq" id="WP_344077665.1">
    <property type="nucleotide sequence ID" value="NZ_BAAALS010000004.1"/>
</dbReference>
<keyword evidence="6" id="KW-0456">Lyase</keyword>
<evidence type="ECO:0000256" key="1">
    <source>
        <dbReference type="ARBA" id="ARBA00001163"/>
    </source>
</evidence>
<evidence type="ECO:0000256" key="7">
    <source>
        <dbReference type="SAM" id="MobiDB-lite"/>
    </source>
</evidence>
<evidence type="ECO:0000256" key="4">
    <source>
        <dbReference type="ARBA" id="ARBA00022631"/>
    </source>
</evidence>
<keyword evidence="10" id="KW-1185">Reference proteome</keyword>
<evidence type="ECO:0000256" key="5">
    <source>
        <dbReference type="ARBA" id="ARBA00022793"/>
    </source>
</evidence>
<evidence type="ECO:0000256" key="2">
    <source>
        <dbReference type="ARBA" id="ARBA00004754"/>
    </source>
</evidence>
<dbReference type="PANTHER" id="PTHR43466:SF1">
    <property type="entry name" value="2-OXO-4-HYDROXY-4-CARBOXY-5-UREIDOIMIDAZOLINE DECARBOXYLASE-RELATED"/>
    <property type="match status" value="1"/>
</dbReference>
<name>A0ABN2JXI6_9ACTN</name>
<sequence length="165" mass="17936">MLDPALARFNDLVREQAEEELLACCAVPEWAARVALGRPYPSVGSLTALGLEALADLSWDQVAQALAAHPRIGERAAGGSREAAWSRREQGDAAEAPEAAALHEANVAYEERFGHVFLIFASGRTPAEMLAAARARLGNDEQTERRVVRAELARIVRLRLERLVG</sequence>
<feature type="domain" description="Oxo-4-hydroxy-4-carboxy-5-ureidoimidazoline decarboxylase" evidence="8">
    <location>
        <begin position="10"/>
        <end position="161"/>
    </location>
</feature>
<dbReference type="PANTHER" id="PTHR43466">
    <property type="entry name" value="2-OXO-4-HYDROXY-4-CARBOXY-5-UREIDOIMIDAZOLINE DECARBOXYLASE-RELATED"/>
    <property type="match status" value="1"/>
</dbReference>
<keyword evidence="4" id="KW-0659">Purine metabolism</keyword>
<reference evidence="9 10" key="1">
    <citation type="journal article" date="2019" name="Int. J. Syst. Evol. Microbiol.">
        <title>The Global Catalogue of Microorganisms (GCM) 10K type strain sequencing project: providing services to taxonomists for standard genome sequencing and annotation.</title>
        <authorList>
            <consortium name="The Broad Institute Genomics Platform"/>
            <consortium name="The Broad Institute Genome Sequencing Center for Infectious Disease"/>
            <person name="Wu L."/>
            <person name="Ma J."/>
        </authorList>
    </citation>
    <scope>NUCLEOTIDE SEQUENCE [LARGE SCALE GENOMIC DNA]</scope>
    <source>
        <strain evidence="9 10">JCM 13249</strain>
    </source>
</reference>
<feature type="region of interest" description="Disordered" evidence="7">
    <location>
        <begin position="78"/>
        <end position="97"/>
    </location>
</feature>
<evidence type="ECO:0000256" key="3">
    <source>
        <dbReference type="ARBA" id="ARBA00012257"/>
    </source>
</evidence>
<comment type="pathway">
    <text evidence="2">Purine metabolism; urate degradation; (S)-allantoin from urate: step 3/3.</text>
</comment>